<proteinExistence type="predicted"/>
<sequence>MKKILTIVFLFVGIHFTVAQSDPYIDSVKHYLTINGTQTQYENAIDAMFVMLKKRFKAYGISEAIWTELESEKATHVEDIKSILVSAYKAYFTLNDIKNMTAFYESTAVKQMRADKTKLTDTQRQQIVNFYNSDTGLKMIDSREGLAKIEGEISQQWSGELYKNVLAKLAAKGYSLD</sequence>
<keyword evidence="1" id="KW-0732">Signal</keyword>
<gene>
    <name evidence="2" type="ORF">C8N46_105197</name>
</gene>
<dbReference type="Proteomes" id="UP000244090">
    <property type="component" value="Unassembled WGS sequence"/>
</dbReference>
<evidence type="ECO:0000313" key="2">
    <source>
        <dbReference type="EMBL" id="PTX61041.1"/>
    </source>
</evidence>
<dbReference type="RefSeq" id="WP_108115157.1">
    <property type="nucleotide sequence ID" value="NZ_QBKT01000005.1"/>
</dbReference>
<evidence type="ECO:0000256" key="1">
    <source>
        <dbReference type="SAM" id="SignalP"/>
    </source>
</evidence>
<dbReference type="OrthoDB" id="1435601at2"/>
<reference evidence="2 3" key="1">
    <citation type="submission" date="2018-04" db="EMBL/GenBank/DDBJ databases">
        <title>Genomic Encyclopedia of Archaeal and Bacterial Type Strains, Phase II (KMG-II): from individual species to whole genera.</title>
        <authorList>
            <person name="Goeker M."/>
        </authorList>
    </citation>
    <scope>NUCLEOTIDE SEQUENCE [LARGE SCALE GENOMIC DNA]</scope>
    <source>
        <strain evidence="2 3">DSM 25731</strain>
    </source>
</reference>
<feature type="signal peptide" evidence="1">
    <location>
        <begin position="1"/>
        <end position="21"/>
    </location>
</feature>
<name>A0A2T6BY82_9FLAO</name>
<evidence type="ECO:0000313" key="3">
    <source>
        <dbReference type="Proteomes" id="UP000244090"/>
    </source>
</evidence>
<feature type="chain" id="PRO_5015638587" description="DUF2059 domain-containing protein" evidence="1">
    <location>
        <begin position="22"/>
        <end position="177"/>
    </location>
</feature>
<accession>A0A2T6BY82</accession>
<dbReference type="AlphaFoldDB" id="A0A2T6BY82"/>
<organism evidence="2 3">
    <name type="scientific">Kordia periserrulae</name>
    <dbReference type="NCBI Taxonomy" id="701523"/>
    <lineage>
        <taxon>Bacteria</taxon>
        <taxon>Pseudomonadati</taxon>
        <taxon>Bacteroidota</taxon>
        <taxon>Flavobacteriia</taxon>
        <taxon>Flavobacteriales</taxon>
        <taxon>Flavobacteriaceae</taxon>
        <taxon>Kordia</taxon>
    </lineage>
</organism>
<evidence type="ECO:0008006" key="4">
    <source>
        <dbReference type="Google" id="ProtNLM"/>
    </source>
</evidence>
<dbReference type="EMBL" id="QBKT01000005">
    <property type="protein sequence ID" value="PTX61041.1"/>
    <property type="molecule type" value="Genomic_DNA"/>
</dbReference>
<keyword evidence="3" id="KW-1185">Reference proteome</keyword>
<protein>
    <recommendedName>
        <fullName evidence="4">DUF2059 domain-containing protein</fullName>
    </recommendedName>
</protein>
<comment type="caution">
    <text evidence="2">The sequence shown here is derived from an EMBL/GenBank/DDBJ whole genome shotgun (WGS) entry which is preliminary data.</text>
</comment>